<proteinExistence type="inferred from homology"/>
<dbReference type="SFLD" id="SFLDG01129">
    <property type="entry name" value="C1.5:_HAD__Beta-PGM__Phosphata"/>
    <property type="match status" value="1"/>
</dbReference>
<comment type="caution">
    <text evidence="5">The sequence shown here is derived from an EMBL/GenBank/DDBJ whole genome shotgun (WGS) entry which is preliminary data.</text>
</comment>
<evidence type="ECO:0000313" key="5">
    <source>
        <dbReference type="EMBL" id="POH30534.1"/>
    </source>
</evidence>
<dbReference type="InterPro" id="IPR023198">
    <property type="entry name" value="PGP-like_dom2"/>
</dbReference>
<sequence>MPACEFLELLIFDCDGVLIDSESIATEVHVEALAKLGYAITAEAYNSRFIGMTDQQSYSIIEAEAGLRLPNDHHQRVMIEISKRYSCELKAIAGIRQALNAISLAKCVASSSDPKKLRSGLEITDLYDLFAPHVFSASEVPRGKPAPDLFLFAAENMKTQPANCLVIEDSVAGVQAAVAARMRVIGFVGGSHCVSGHAEKLLEAGATGTFNHMAVLPEILKKLQLNSLCE</sequence>
<protein>
    <submittedName>
        <fullName evidence="5">Hydrolase</fullName>
    </submittedName>
</protein>
<dbReference type="GO" id="GO:0046872">
    <property type="term" value="F:metal ion binding"/>
    <property type="evidence" value="ECO:0007669"/>
    <property type="project" value="UniProtKB-KW"/>
</dbReference>
<keyword evidence="3" id="KW-0479">Metal-binding</keyword>
<dbReference type="GO" id="GO:0016787">
    <property type="term" value="F:hydrolase activity"/>
    <property type="evidence" value="ECO:0007669"/>
    <property type="project" value="UniProtKB-KW"/>
</dbReference>
<comment type="similarity">
    <text evidence="2">Belongs to the HAD-like hydrolase superfamily. CbbY/CbbZ/Gph/YieH family.</text>
</comment>
<gene>
    <name evidence="5" type="ORF">ATY31_14920</name>
</gene>
<dbReference type="InterPro" id="IPR023214">
    <property type="entry name" value="HAD_sf"/>
</dbReference>
<evidence type="ECO:0000256" key="1">
    <source>
        <dbReference type="ARBA" id="ARBA00001946"/>
    </source>
</evidence>
<evidence type="ECO:0000313" key="6">
    <source>
        <dbReference type="Proteomes" id="UP000237511"/>
    </source>
</evidence>
<dbReference type="AlphaFoldDB" id="A0A2S3YNA1"/>
<dbReference type="SUPFAM" id="SSF56784">
    <property type="entry name" value="HAD-like"/>
    <property type="match status" value="1"/>
</dbReference>
<dbReference type="SFLD" id="SFLDG01135">
    <property type="entry name" value="C1.5.6:_HAD__Beta-PGM__Phospha"/>
    <property type="match status" value="1"/>
</dbReference>
<dbReference type="InterPro" id="IPR051600">
    <property type="entry name" value="Beta-PGM-like"/>
</dbReference>
<name>A0A2S3YNA1_9HYPH</name>
<dbReference type="RefSeq" id="WP_028004340.1">
    <property type="nucleotide sequence ID" value="NZ_LODU01000035.1"/>
</dbReference>
<dbReference type="NCBIfam" id="TIGR01509">
    <property type="entry name" value="HAD-SF-IA-v3"/>
    <property type="match status" value="1"/>
</dbReference>
<dbReference type="CDD" id="cd07526">
    <property type="entry name" value="HAD_BPGM_like"/>
    <property type="match status" value="1"/>
</dbReference>
<dbReference type="PANTHER" id="PTHR46193">
    <property type="entry name" value="6-PHOSPHOGLUCONATE PHOSPHATASE"/>
    <property type="match status" value="1"/>
</dbReference>
<evidence type="ECO:0000256" key="3">
    <source>
        <dbReference type="ARBA" id="ARBA00022723"/>
    </source>
</evidence>
<accession>A0A2S3YNA1</accession>
<keyword evidence="5" id="KW-0378">Hydrolase</keyword>
<dbReference type="InterPro" id="IPR036412">
    <property type="entry name" value="HAD-like_sf"/>
</dbReference>
<organism evidence="5 6">
    <name type="scientific">Sinorhizobium americanum</name>
    <dbReference type="NCBI Taxonomy" id="194963"/>
    <lineage>
        <taxon>Bacteria</taxon>
        <taxon>Pseudomonadati</taxon>
        <taxon>Pseudomonadota</taxon>
        <taxon>Alphaproteobacteria</taxon>
        <taxon>Hyphomicrobiales</taxon>
        <taxon>Rhizobiaceae</taxon>
        <taxon>Sinorhizobium/Ensifer group</taxon>
        <taxon>Sinorhizobium</taxon>
    </lineage>
</organism>
<reference evidence="5 6" key="1">
    <citation type="journal article" date="2014" name="Syst. Appl. Microbiol.">
        <title>Microsymbionts of Phaseolus vulgaris in acid and alkaline soils of Mexico.</title>
        <authorList>
            <person name="Verastegui-Valdes M.M."/>
            <person name="Zhang Y.J."/>
            <person name="Rivera-Orduna F.N."/>
            <person name="Cheng H.P."/>
            <person name="Sui X.H."/>
            <person name="Wang E.T."/>
        </authorList>
    </citation>
    <scope>NUCLEOTIDE SEQUENCE [LARGE SCALE GENOMIC DNA]</scope>
    <source>
        <strain evidence="5 6">FG01</strain>
    </source>
</reference>
<dbReference type="Proteomes" id="UP000237511">
    <property type="component" value="Unassembled WGS sequence"/>
</dbReference>
<dbReference type="Pfam" id="PF00702">
    <property type="entry name" value="Hydrolase"/>
    <property type="match status" value="1"/>
</dbReference>
<dbReference type="PANTHER" id="PTHR46193:SF10">
    <property type="entry name" value="6-PHOSPHOGLUCONATE PHOSPHATASE"/>
    <property type="match status" value="1"/>
</dbReference>
<evidence type="ECO:0000256" key="4">
    <source>
        <dbReference type="ARBA" id="ARBA00022842"/>
    </source>
</evidence>
<keyword evidence="4" id="KW-0460">Magnesium</keyword>
<dbReference type="SFLD" id="SFLDS00003">
    <property type="entry name" value="Haloacid_Dehalogenase"/>
    <property type="match status" value="1"/>
</dbReference>
<evidence type="ECO:0000256" key="2">
    <source>
        <dbReference type="ARBA" id="ARBA00006171"/>
    </source>
</evidence>
<dbReference type="Gene3D" id="1.10.150.240">
    <property type="entry name" value="Putative phosphatase, domain 2"/>
    <property type="match status" value="1"/>
</dbReference>
<dbReference type="EMBL" id="LODU01000035">
    <property type="protein sequence ID" value="POH30534.1"/>
    <property type="molecule type" value="Genomic_DNA"/>
</dbReference>
<dbReference type="InterPro" id="IPR006439">
    <property type="entry name" value="HAD-SF_hydro_IA"/>
</dbReference>
<dbReference type="Gene3D" id="3.40.50.1000">
    <property type="entry name" value="HAD superfamily/HAD-like"/>
    <property type="match status" value="1"/>
</dbReference>
<comment type="cofactor">
    <cofactor evidence="1">
        <name>Mg(2+)</name>
        <dbReference type="ChEBI" id="CHEBI:18420"/>
    </cofactor>
</comment>